<feature type="region of interest" description="Disordered" evidence="1">
    <location>
        <begin position="16"/>
        <end position="51"/>
    </location>
</feature>
<keyword evidence="2" id="KW-1133">Transmembrane helix</keyword>
<dbReference type="STRING" id="1869.MB27_00485"/>
<dbReference type="EMBL" id="JRTT01000001">
    <property type="protein sequence ID" value="KHD79148.1"/>
    <property type="molecule type" value="Genomic_DNA"/>
</dbReference>
<evidence type="ECO:0000256" key="1">
    <source>
        <dbReference type="SAM" id="MobiDB-lite"/>
    </source>
</evidence>
<evidence type="ECO:0000256" key="2">
    <source>
        <dbReference type="SAM" id="Phobius"/>
    </source>
</evidence>
<evidence type="ECO:0000313" key="4">
    <source>
        <dbReference type="Proteomes" id="UP000054537"/>
    </source>
</evidence>
<keyword evidence="2" id="KW-0812">Transmembrane</keyword>
<evidence type="ECO:0000313" key="3">
    <source>
        <dbReference type="EMBL" id="KHD79148.1"/>
    </source>
</evidence>
<proteinExistence type="predicted"/>
<reference evidence="3 4" key="1">
    <citation type="submission" date="2014-10" db="EMBL/GenBank/DDBJ databases">
        <title>Draft genome sequence of Actinoplanes utahensis NRRL 12052.</title>
        <authorList>
            <person name="Velasco-Bucheli B."/>
            <person name="del Cerro C."/>
            <person name="Hormigo D."/>
            <person name="Garcia J.L."/>
            <person name="Acebal C."/>
            <person name="Arroyo M."/>
            <person name="de la Mata I."/>
        </authorList>
    </citation>
    <scope>NUCLEOTIDE SEQUENCE [LARGE SCALE GENOMIC DNA]</scope>
    <source>
        <strain evidence="3 4">NRRL 12052</strain>
    </source>
</reference>
<gene>
    <name evidence="3" type="ORF">MB27_00485</name>
</gene>
<organism evidence="3 4">
    <name type="scientific">Actinoplanes utahensis</name>
    <dbReference type="NCBI Taxonomy" id="1869"/>
    <lineage>
        <taxon>Bacteria</taxon>
        <taxon>Bacillati</taxon>
        <taxon>Actinomycetota</taxon>
        <taxon>Actinomycetes</taxon>
        <taxon>Micromonosporales</taxon>
        <taxon>Micromonosporaceae</taxon>
        <taxon>Actinoplanes</taxon>
    </lineage>
</organism>
<keyword evidence="4" id="KW-1185">Reference proteome</keyword>
<feature type="transmembrane region" description="Helical" evidence="2">
    <location>
        <begin position="193"/>
        <end position="212"/>
    </location>
</feature>
<dbReference type="AlphaFoldDB" id="A0A0A6UW38"/>
<keyword evidence="2" id="KW-0472">Membrane</keyword>
<name>A0A0A6UW38_ACTUT</name>
<accession>A0A0A6UW38</accession>
<feature type="transmembrane region" description="Helical" evidence="2">
    <location>
        <begin position="157"/>
        <end position="181"/>
    </location>
</feature>
<dbReference type="Proteomes" id="UP000054537">
    <property type="component" value="Unassembled WGS sequence"/>
</dbReference>
<comment type="caution">
    <text evidence="3">The sequence shown here is derived from an EMBL/GenBank/DDBJ whole genome shotgun (WGS) entry which is preliminary data.</text>
</comment>
<dbReference type="eggNOG" id="ENOG5033UNM">
    <property type="taxonomic scope" value="Bacteria"/>
</dbReference>
<feature type="transmembrane region" description="Helical" evidence="2">
    <location>
        <begin position="111"/>
        <end position="136"/>
    </location>
</feature>
<sequence>MLLFYRDPGFGECMANETDGRAAGSPSAVPDAANPGFRHGPPFDGRRPGPASSTTRYLCAAAYVSEEYADRVVEHLVADSHRAVSPALGYDTALVVRHCLRAQRLRLAQSAVVSVILTVGLCAFPAPGLLVFLICLVGSRMLRGSRRAAKGSIGRTVTVALVVMTGFSCLAPSFVAAFGTVAPREDPMLDANLFPVQATAILVTAYVAVTWARYRIITTIVVDLAHGRIPPAPEAVRWEIEQRLGVVAQAQAGNIVLHGDVEPFVGAGEQVDSWSVATELKATEYPEAIPSSGHYGAAGSRGHVVIDPVDLVRYLKCRLAELRSPALPESERITGLLLSDQIISSGTRWRGHPLVDDRLRLPFSHAEPEAVRMIIQHPQAGARHFLRATVGVMDEAGVGDDGHAIMPAERQSAIASTYIHVAAAGAMLYVEVVAFVLGPLEQRFLDIDGYDIRANSLRTAFREAACRFMGATVAAPLDLIRSSVRFTSMSGAIRRADQESRTKSVYDFGAVVDARQLASRTGFANNLQRLDSEKCRRIINRRVTEAIGEFLSDHGVDNSAFSRSVNLYQYNGVHIFGDNYGPVAAGDGASARATNTRIGGLDD</sequence>
<protein>
    <submittedName>
        <fullName evidence="3">Uncharacterized protein</fullName>
    </submittedName>
</protein>